<dbReference type="SMART" id="SM00487">
    <property type="entry name" value="DEXDc"/>
    <property type="match status" value="1"/>
</dbReference>
<gene>
    <name evidence="8" type="ORF">GSI_12812</name>
</gene>
<organism evidence="8 9">
    <name type="scientific">Ganoderma sinense ZZ0214-1</name>
    <dbReference type="NCBI Taxonomy" id="1077348"/>
    <lineage>
        <taxon>Eukaryota</taxon>
        <taxon>Fungi</taxon>
        <taxon>Dikarya</taxon>
        <taxon>Basidiomycota</taxon>
        <taxon>Agaricomycotina</taxon>
        <taxon>Agaricomycetes</taxon>
        <taxon>Polyporales</taxon>
        <taxon>Polyporaceae</taxon>
        <taxon>Ganoderma</taxon>
    </lineage>
</organism>
<dbReference type="Gene3D" id="3.40.50.300">
    <property type="entry name" value="P-loop containing nucleotide triphosphate hydrolases"/>
    <property type="match status" value="2"/>
</dbReference>
<sequence length="266" mass="29622">MSSTRCSINISLLSSSAKLALARRHNLPHLNGKLVACTQPQRVAAISVATRVAEEMDANANVVSLGKEVGYSIPFEDMIEPGTTFLKYLTDDMLLQEAVADPNLQRYSTIIVDEAHERTLATDILIGLLKMVLKRRPDLKLIIMSATLDDAKFRKYISLGRQKAPLFTLPSRAFPVEIFYTREPEPDYLEAAILTVLMVHRVEDPGDILLFLTEEEEIQEACKKIASEADELINQDPDNIGPLVSSSGFLIPLLLHDDQAVHRDVK</sequence>
<evidence type="ECO:0000256" key="3">
    <source>
        <dbReference type="ARBA" id="ARBA00022801"/>
    </source>
</evidence>
<keyword evidence="3" id="KW-0378">Hydrolase</keyword>
<dbReference type="SUPFAM" id="SSF52540">
    <property type="entry name" value="P-loop containing nucleoside triphosphate hydrolases"/>
    <property type="match status" value="1"/>
</dbReference>
<evidence type="ECO:0000313" key="8">
    <source>
        <dbReference type="EMBL" id="PIL24925.1"/>
    </source>
</evidence>
<proteinExistence type="predicted"/>
<evidence type="ECO:0000256" key="5">
    <source>
        <dbReference type="ARBA" id="ARBA00023187"/>
    </source>
</evidence>
<dbReference type="PROSITE" id="PS51192">
    <property type="entry name" value="HELICASE_ATP_BIND_1"/>
    <property type="match status" value="1"/>
</dbReference>
<accession>A0A2G8RTS7</accession>
<evidence type="ECO:0000256" key="1">
    <source>
        <dbReference type="ARBA" id="ARBA00012552"/>
    </source>
</evidence>
<dbReference type="GO" id="GO:0006397">
    <property type="term" value="P:mRNA processing"/>
    <property type="evidence" value="ECO:0007669"/>
    <property type="project" value="UniProtKB-KW"/>
</dbReference>
<dbReference type="GO" id="GO:0005681">
    <property type="term" value="C:spliceosomal complex"/>
    <property type="evidence" value="ECO:0007669"/>
    <property type="project" value="TreeGrafter"/>
</dbReference>
<dbReference type="Proteomes" id="UP000230002">
    <property type="component" value="Unassembled WGS sequence"/>
</dbReference>
<dbReference type="GO" id="GO:0016787">
    <property type="term" value="F:hydrolase activity"/>
    <property type="evidence" value="ECO:0007669"/>
    <property type="project" value="UniProtKB-KW"/>
</dbReference>
<keyword evidence="5" id="KW-0508">mRNA splicing</keyword>
<evidence type="ECO:0000259" key="7">
    <source>
        <dbReference type="PROSITE" id="PS51192"/>
    </source>
</evidence>
<keyword evidence="9" id="KW-1185">Reference proteome</keyword>
<dbReference type="GO" id="GO:0003724">
    <property type="term" value="F:RNA helicase activity"/>
    <property type="evidence" value="ECO:0007669"/>
    <property type="project" value="UniProtKB-EC"/>
</dbReference>
<dbReference type="AlphaFoldDB" id="A0A2G8RTS7"/>
<dbReference type="PANTHER" id="PTHR18934:SF109">
    <property type="entry name" value="ATP-DEPENDENT RNA HELICASE DHX15 HOMOLOG"/>
    <property type="match status" value="1"/>
</dbReference>
<dbReference type="PANTHER" id="PTHR18934">
    <property type="entry name" value="ATP-DEPENDENT RNA HELICASE"/>
    <property type="match status" value="1"/>
</dbReference>
<dbReference type="EMBL" id="AYKW01000056">
    <property type="protein sequence ID" value="PIL24925.1"/>
    <property type="molecule type" value="Genomic_DNA"/>
</dbReference>
<name>A0A2G8RTS7_9APHY</name>
<dbReference type="InterPro" id="IPR002464">
    <property type="entry name" value="DNA/RNA_helicase_DEAH_CS"/>
</dbReference>
<dbReference type="GO" id="GO:0003723">
    <property type="term" value="F:RNA binding"/>
    <property type="evidence" value="ECO:0007669"/>
    <property type="project" value="TreeGrafter"/>
</dbReference>
<keyword evidence="4" id="KW-0547">Nucleotide-binding</keyword>
<feature type="domain" description="Helicase ATP-binding" evidence="7">
    <location>
        <begin position="1"/>
        <end position="166"/>
    </location>
</feature>
<evidence type="ECO:0000256" key="2">
    <source>
        <dbReference type="ARBA" id="ARBA00022664"/>
    </source>
</evidence>
<dbReference type="PROSITE" id="PS00690">
    <property type="entry name" value="DEAH_ATP_HELICASE"/>
    <property type="match status" value="1"/>
</dbReference>
<dbReference type="GO" id="GO:0008380">
    <property type="term" value="P:RNA splicing"/>
    <property type="evidence" value="ECO:0007669"/>
    <property type="project" value="UniProtKB-KW"/>
</dbReference>
<keyword evidence="4" id="KW-0347">Helicase</keyword>
<protein>
    <recommendedName>
        <fullName evidence="1">RNA helicase</fullName>
        <ecNumber evidence="1">3.6.4.13</ecNumber>
    </recommendedName>
</protein>
<dbReference type="OrthoDB" id="10253254at2759"/>
<comment type="caution">
    <text evidence="8">The sequence shown here is derived from an EMBL/GenBank/DDBJ whole genome shotgun (WGS) entry which is preliminary data.</text>
</comment>
<comment type="catalytic activity">
    <reaction evidence="6">
        <text>ATP + H2O = ADP + phosphate + H(+)</text>
        <dbReference type="Rhea" id="RHEA:13065"/>
        <dbReference type="ChEBI" id="CHEBI:15377"/>
        <dbReference type="ChEBI" id="CHEBI:15378"/>
        <dbReference type="ChEBI" id="CHEBI:30616"/>
        <dbReference type="ChEBI" id="CHEBI:43474"/>
        <dbReference type="ChEBI" id="CHEBI:456216"/>
        <dbReference type="EC" id="3.6.4.13"/>
    </reaction>
</comment>
<keyword evidence="4" id="KW-0067">ATP-binding</keyword>
<dbReference type="InterPro" id="IPR014001">
    <property type="entry name" value="Helicase_ATP-bd"/>
</dbReference>
<evidence type="ECO:0000256" key="6">
    <source>
        <dbReference type="ARBA" id="ARBA00047984"/>
    </source>
</evidence>
<dbReference type="STRING" id="1077348.A0A2G8RTS7"/>
<dbReference type="EC" id="3.6.4.13" evidence="1"/>
<dbReference type="InterPro" id="IPR027417">
    <property type="entry name" value="P-loop_NTPase"/>
</dbReference>
<evidence type="ECO:0000313" key="9">
    <source>
        <dbReference type="Proteomes" id="UP000230002"/>
    </source>
</evidence>
<evidence type="ECO:0000256" key="4">
    <source>
        <dbReference type="ARBA" id="ARBA00022806"/>
    </source>
</evidence>
<keyword evidence="2" id="KW-0507">mRNA processing</keyword>
<reference evidence="8 9" key="1">
    <citation type="journal article" date="2015" name="Sci. Rep.">
        <title>Chromosome-level genome map provides insights into diverse defense mechanisms in the medicinal fungus Ganoderma sinense.</title>
        <authorList>
            <person name="Zhu Y."/>
            <person name="Xu J."/>
            <person name="Sun C."/>
            <person name="Zhou S."/>
            <person name="Xu H."/>
            <person name="Nelson D.R."/>
            <person name="Qian J."/>
            <person name="Song J."/>
            <person name="Luo H."/>
            <person name="Xiang L."/>
            <person name="Li Y."/>
            <person name="Xu Z."/>
            <person name="Ji A."/>
            <person name="Wang L."/>
            <person name="Lu S."/>
            <person name="Hayward A."/>
            <person name="Sun W."/>
            <person name="Li X."/>
            <person name="Schwartz D.C."/>
            <person name="Wang Y."/>
            <person name="Chen S."/>
        </authorList>
    </citation>
    <scope>NUCLEOTIDE SEQUENCE [LARGE SCALE GENOMIC DNA]</scope>
    <source>
        <strain evidence="8 9">ZZ0214-1</strain>
    </source>
</reference>